<reference evidence="2 3" key="1">
    <citation type="submission" date="2022-12" db="EMBL/GenBank/DDBJ databases">
        <title>Metagenome assembled genome from gulf of manar.</title>
        <authorList>
            <person name="Kohli P."/>
            <person name="Pk S."/>
            <person name="Venkata Ramana C."/>
            <person name="Sasikala C."/>
        </authorList>
    </citation>
    <scope>NUCLEOTIDE SEQUENCE [LARGE SCALE GENOMIC DNA]</scope>
    <source>
        <strain evidence="2">JB008</strain>
    </source>
</reference>
<proteinExistence type="predicted"/>
<keyword evidence="1" id="KW-0732">Signal</keyword>
<comment type="caution">
    <text evidence="2">The sequence shown here is derived from an EMBL/GenBank/DDBJ whole genome shotgun (WGS) entry which is preliminary data.</text>
</comment>
<sequence>MNKRIFTLVAAGCLLLSAAPVFSNEMSAVWSRIYNTTDNLEARLSVMQNIVDLHDRDMEPVINEALKEIVYSLDESMSFNERQQLDDLMKMMIRELGSLKAVDSAPEMYKVMQTTEDEFLRAIAIAGMGNAGARDYADEIAEHLRYLNTGILTIENNEQRNSVVDACILSLERLKHPAGFEPVFFASIGRYARESVMKAERALQNMVEDPTDLVVDIIKADNSFEVRLAALGVEERSKATAERQTEAATAAIEVSLVYNAVTPTDREYQTRTKVKAAEMIRDLGTENEDAVEWLGVMLNSSTNVNELVISLQALGTYSSNNAVTILSTYLAYHSDRRVAGIQYKDERAIRECINAIANTGNPNGKTALMMVEYSNWSSQTIRMAKNALKNM</sequence>
<dbReference type="AlphaFoldDB" id="A0AAJ1MMM1"/>
<evidence type="ECO:0000256" key="1">
    <source>
        <dbReference type="SAM" id="SignalP"/>
    </source>
</evidence>
<evidence type="ECO:0008006" key="4">
    <source>
        <dbReference type="Google" id="ProtNLM"/>
    </source>
</evidence>
<accession>A0AAJ1MMM1</accession>
<organism evidence="2 3">
    <name type="scientific">Candidatus Thalassospirochaeta sargassi</name>
    <dbReference type="NCBI Taxonomy" id="3119039"/>
    <lineage>
        <taxon>Bacteria</taxon>
        <taxon>Pseudomonadati</taxon>
        <taxon>Spirochaetota</taxon>
        <taxon>Spirochaetia</taxon>
        <taxon>Spirochaetales</taxon>
        <taxon>Spirochaetaceae</taxon>
        <taxon>Candidatus Thalassospirochaeta</taxon>
    </lineage>
</organism>
<dbReference type="Proteomes" id="UP001221217">
    <property type="component" value="Unassembled WGS sequence"/>
</dbReference>
<evidence type="ECO:0000313" key="3">
    <source>
        <dbReference type="Proteomes" id="UP001221217"/>
    </source>
</evidence>
<name>A0AAJ1MMM1_9SPIO</name>
<protein>
    <recommendedName>
        <fullName evidence="4">HEAT repeat domain-containing protein</fullName>
    </recommendedName>
</protein>
<evidence type="ECO:0000313" key="2">
    <source>
        <dbReference type="EMBL" id="MDC7225559.1"/>
    </source>
</evidence>
<feature type="signal peptide" evidence="1">
    <location>
        <begin position="1"/>
        <end position="23"/>
    </location>
</feature>
<dbReference type="SUPFAM" id="SSF48371">
    <property type="entry name" value="ARM repeat"/>
    <property type="match status" value="1"/>
</dbReference>
<dbReference type="EMBL" id="JAQQAL010000008">
    <property type="protein sequence ID" value="MDC7225559.1"/>
    <property type="molecule type" value="Genomic_DNA"/>
</dbReference>
<gene>
    <name evidence="2" type="ORF">PQJ61_02215</name>
</gene>
<feature type="chain" id="PRO_5042585051" description="HEAT repeat domain-containing protein" evidence="1">
    <location>
        <begin position="24"/>
        <end position="391"/>
    </location>
</feature>
<dbReference type="InterPro" id="IPR016024">
    <property type="entry name" value="ARM-type_fold"/>
</dbReference>